<keyword evidence="4" id="KW-0802">TPR repeat</keyword>
<proteinExistence type="predicted"/>
<dbReference type="GO" id="GO:0005737">
    <property type="term" value="C:cytoplasm"/>
    <property type="evidence" value="ECO:0007669"/>
    <property type="project" value="UniProtKB-SubCell"/>
</dbReference>
<dbReference type="Gene3D" id="1.25.40.10">
    <property type="entry name" value="Tetratricopeptide repeat domain"/>
    <property type="match status" value="2"/>
</dbReference>
<protein>
    <recommendedName>
        <fullName evidence="5">Tetratricopeptide repeat protein 29</fullName>
    </recommendedName>
</protein>
<keyword evidence="2" id="KW-0963">Cytoplasm</keyword>
<keyword evidence="8" id="KW-1185">Reference proteome</keyword>
<dbReference type="EMBL" id="JAFHDT010000008">
    <property type="protein sequence ID" value="KAI7807213.1"/>
    <property type="molecule type" value="Genomic_DNA"/>
</dbReference>
<comment type="subcellular location">
    <subcellularLocation>
        <location evidence="1">Cytoplasm</location>
    </subcellularLocation>
</comment>
<organism evidence="7 8">
    <name type="scientific">Triplophysa rosa</name>
    <name type="common">Cave loach</name>
    <dbReference type="NCBI Taxonomy" id="992332"/>
    <lineage>
        <taxon>Eukaryota</taxon>
        <taxon>Metazoa</taxon>
        <taxon>Chordata</taxon>
        <taxon>Craniata</taxon>
        <taxon>Vertebrata</taxon>
        <taxon>Euteleostomi</taxon>
        <taxon>Actinopterygii</taxon>
        <taxon>Neopterygii</taxon>
        <taxon>Teleostei</taxon>
        <taxon>Ostariophysi</taxon>
        <taxon>Cypriniformes</taxon>
        <taxon>Nemacheilidae</taxon>
        <taxon>Triplophysa</taxon>
    </lineage>
</organism>
<sequence>MSSVVARNSRTLFPDIYNPQKQRRTSTFRKPLRQNICTGLLCAGFHRSFAQLFALLQRWEEAEAHPHKLETLQSFLARAETAERAGQYGEVYENHLCLARFFTESEDEWLKHHFFQLALQSARKLKIDSGKREAEANLHIGQIYFVKGQLELAQEHYEEFYHMTLGREWQDTSGRSHHECSCEELGRVYTLLAERLLQKQDCELSIKMLTKAYEMAKESGDSGPKGKAAYRLGLAYQSIGDHTTAKQFLGVYKDISTAREDMDNLGRAYGAIAKSLESSGKQTEAVQYLEKFAEISMSNKQDRNLEKAYTYLGSILNSRVQYDESYVYFKHAYEIACNMASVSRLQKAQVRVGTSHALSMLQAYYKHIEISRRHSIQKIIMWKEKRQDNFIEAM</sequence>
<name>A0A9W7WS07_TRIRA</name>
<gene>
    <name evidence="7" type="ORF">IRJ41_024619</name>
</gene>
<dbReference type="AlphaFoldDB" id="A0A9W7WS07"/>
<comment type="caution">
    <text evidence="7">The sequence shown here is derived from an EMBL/GenBank/DDBJ whole genome shotgun (WGS) entry which is preliminary data.</text>
</comment>
<dbReference type="Pfam" id="PF13181">
    <property type="entry name" value="TPR_8"/>
    <property type="match status" value="2"/>
</dbReference>
<reference evidence="7" key="1">
    <citation type="submission" date="2021-02" db="EMBL/GenBank/DDBJ databases">
        <title>Comparative genomics reveals that relaxation of natural selection precedes convergent phenotypic evolution of cavefish.</title>
        <authorList>
            <person name="Peng Z."/>
        </authorList>
    </citation>
    <scope>NUCLEOTIDE SEQUENCE</scope>
    <source>
        <tissue evidence="7">Muscle</tissue>
    </source>
</reference>
<evidence type="ECO:0000313" key="8">
    <source>
        <dbReference type="Proteomes" id="UP001059041"/>
    </source>
</evidence>
<comment type="function">
    <text evidence="6">Axonemal protein which is implicated in axonemal and/or peri-axonemal structure assembly and regulates flagellum assembly and beating and therefore sperm motility.</text>
</comment>
<dbReference type="GO" id="GO:0036126">
    <property type="term" value="C:sperm flagellum"/>
    <property type="evidence" value="ECO:0007669"/>
    <property type="project" value="TreeGrafter"/>
</dbReference>
<dbReference type="GO" id="GO:0003341">
    <property type="term" value="P:cilium movement"/>
    <property type="evidence" value="ECO:0007669"/>
    <property type="project" value="TreeGrafter"/>
</dbReference>
<evidence type="ECO:0000256" key="4">
    <source>
        <dbReference type="ARBA" id="ARBA00022803"/>
    </source>
</evidence>
<evidence type="ECO:0000313" key="7">
    <source>
        <dbReference type="EMBL" id="KAI7807213.1"/>
    </source>
</evidence>
<dbReference type="PANTHER" id="PTHR46630:SF1">
    <property type="entry name" value="TETRATRICOPEPTIDE REPEAT PROTEIN 29"/>
    <property type="match status" value="1"/>
</dbReference>
<dbReference type="SUPFAM" id="SSF48452">
    <property type="entry name" value="TPR-like"/>
    <property type="match status" value="1"/>
</dbReference>
<dbReference type="InterPro" id="IPR051476">
    <property type="entry name" value="Bac_ResReg_Asp_Phosphatase"/>
</dbReference>
<dbReference type="PANTHER" id="PTHR46630">
    <property type="entry name" value="TETRATRICOPEPTIDE REPEAT PROTEIN 29"/>
    <property type="match status" value="1"/>
</dbReference>
<evidence type="ECO:0000256" key="5">
    <source>
        <dbReference type="ARBA" id="ARBA00040665"/>
    </source>
</evidence>
<evidence type="ECO:0000256" key="3">
    <source>
        <dbReference type="ARBA" id="ARBA00022737"/>
    </source>
</evidence>
<dbReference type="Pfam" id="PF13174">
    <property type="entry name" value="TPR_6"/>
    <property type="match status" value="1"/>
</dbReference>
<dbReference type="Proteomes" id="UP001059041">
    <property type="component" value="Linkage Group LG8"/>
</dbReference>
<dbReference type="InterPro" id="IPR019734">
    <property type="entry name" value="TPR_rpt"/>
</dbReference>
<evidence type="ECO:0000256" key="1">
    <source>
        <dbReference type="ARBA" id="ARBA00004496"/>
    </source>
</evidence>
<evidence type="ECO:0000256" key="2">
    <source>
        <dbReference type="ARBA" id="ARBA00022490"/>
    </source>
</evidence>
<evidence type="ECO:0000256" key="6">
    <source>
        <dbReference type="ARBA" id="ARBA00044739"/>
    </source>
</evidence>
<accession>A0A9W7WS07</accession>
<keyword evidence="3" id="KW-0677">Repeat</keyword>
<dbReference type="InterPro" id="IPR011990">
    <property type="entry name" value="TPR-like_helical_dom_sf"/>
</dbReference>